<dbReference type="AlphaFoldDB" id="A0A1Y1UDJ7"/>
<protein>
    <submittedName>
        <fullName evidence="1">Uncharacterized protein</fullName>
    </submittedName>
</protein>
<name>A0A1Y1UDJ7_9TREE</name>
<evidence type="ECO:0000313" key="1">
    <source>
        <dbReference type="EMBL" id="ORX36082.1"/>
    </source>
</evidence>
<dbReference type="GeneID" id="33558103"/>
<reference evidence="1 2" key="1">
    <citation type="submission" date="2017-03" db="EMBL/GenBank/DDBJ databases">
        <title>Widespread Adenine N6-methylation of Active Genes in Fungi.</title>
        <authorList>
            <consortium name="DOE Joint Genome Institute"/>
            <person name="Mondo S.J."/>
            <person name="Dannebaum R.O."/>
            <person name="Kuo R.C."/>
            <person name="Louie K.B."/>
            <person name="Bewick A.J."/>
            <person name="Labutti K."/>
            <person name="Haridas S."/>
            <person name="Kuo A."/>
            <person name="Salamov A."/>
            <person name="Ahrendt S.R."/>
            <person name="Lau R."/>
            <person name="Bowen B.P."/>
            <person name="Lipzen A."/>
            <person name="Sullivan W."/>
            <person name="Andreopoulos W.B."/>
            <person name="Clum A."/>
            <person name="Lindquist E."/>
            <person name="Daum C."/>
            <person name="Northen T.R."/>
            <person name="Ramamoorthy G."/>
            <person name="Schmitz R.J."/>
            <person name="Gryganskyi A."/>
            <person name="Culley D."/>
            <person name="Magnuson J."/>
            <person name="James T.Y."/>
            <person name="O'Malley M.A."/>
            <person name="Stajich J.E."/>
            <person name="Spatafora J.W."/>
            <person name="Visel A."/>
            <person name="Grigoriev I.V."/>
        </authorList>
    </citation>
    <scope>NUCLEOTIDE SEQUENCE [LARGE SCALE GENOMIC DNA]</scope>
    <source>
        <strain evidence="1 2">NRRL Y-17943</strain>
    </source>
</reference>
<dbReference type="Proteomes" id="UP000193218">
    <property type="component" value="Unassembled WGS sequence"/>
</dbReference>
<proteinExistence type="predicted"/>
<organism evidence="1 2">
    <name type="scientific">Kockovaella imperatae</name>
    <dbReference type="NCBI Taxonomy" id="4999"/>
    <lineage>
        <taxon>Eukaryota</taxon>
        <taxon>Fungi</taxon>
        <taxon>Dikarya</taxon>
        <taxon>Basidiomycota</taxon>
        <taxon>Agaricomycotina</taxon>
        <taxon>Tremellomycetes</taxon>
        <taxon>Tremellales</taxon>
        <taxon>Cuniculitremaceae</taxon>
        <taxon>Kockovaella</taxon>
    </lineage>
</organism>
<dbReference type="EMBL" id="NBSH01000009">
    <property type="protein sequence ID" value="ORX36082.1"/>
    <property type="molecule type" value="Genomic_DNA"/>
</dbReference>
<gene>
    <name evidence="1" type="ORF">BD324DRAFT_630088</name>
</gene>
<comment type="caution">
    <text evidence="1">The sequence shown here is derived from an EMBL/GenBank/DDBJ whole genome shotgun (WGS) entry which is preliminary data.</text>
</comment>
<dbReference type="RefSeq" id="XP_021870211.1">
    <property type="nucleotide sequence ID" value="XM_022016294.1"/>
</dbReference>
<accession>A0A1Y1UDJ7</accession>
<sequence length="199" mass="21523">MIDFQSQISQHNANPSLTNHLETSQHLISITKTSSDMFSIVSAFTALAIVSRAIAYINTGVHCGTTADATLSDCEALVNDQSIWDAAFNTGNICHYSNVIENGGIPAEAYNVACHGNCCVYVAGYAANQIDKYFTQEQAQGLLGCGDTANNKINALQTFDDHGVCISSGDGCGDCFDDSDFTKRWIPKRRAVEFGRDKF</sequence>
<keyword evidence="2" id="KW-1185">Reference proteome</keyword>
<dbReference type="OrthoDB" id="2828670at2759"/>
<evidence type="ECO:0000313" key="2">
    <source>
        <dbReference type="Proteomes" id="UP000193218"/>
    </source>
</evidence>
<dbReference type="InParanoid" id="A0A1Y1UDJ7"/>